<proteinExistence type="predicted"/>
<accession>A0ACB9JR85</accession>
<evidence type="ECO:0000313" key="1">
    <source>
        <dbReference type="EMBL" id="KAI3822540.1"/>
    </source>
</evidence>
<reference evidence="2" key="1">
    <citation type="journal article" date="2022" name="Mol. Ecol. Resour.">
        <title>The genomes of chicory, endive, great burdock and yacon provide insights into Asteraceae palaeo-polyploidization history and plant inulin production.</title>
        <authorList>
            <person name="Fan W."/>
            <person name="Wang S."/>
            <person name="Wang H."/>
            <person name="Wang A."/>
            <person name="Jiang F."/>
            <person name="Liu H."/>
            <person name="Zhao H."/>
            <person name="Xu D."/>
            <person name="Zhang Y."/>
        </authorList>
    </citation>
    <scope>NUCLEOTIDE SEQUENCE [LARGE SCALE GENOMIC DNA]</scope>
    <source>
        <strain evidence="2">cv. Yunnan</strain>
    </source>
</reference>
<protein>
    <submittedName>
        <fullName evidence="1">Uncharacterized protein</fullName>
    </submittedName>
</protein>
<dbReference type="EMBL" id="CM042020">
    <property type="protein sequence ID" value="KAI3822540.1"/>
    <property type="molecule type" value="Genomic_DNA"/>
</dbReference>
<organism evidence="1 2">
    <name type="scientific">Smallanthus sonchifolius</name>
    <dbReference type="NCBI Taxonomy" id="185202"/>
    <lineage>
        <taxon>Eukaryota</taxon>
        <taxon>Viridiplantae</taxon>
        <taxon>Streptophyta</taxon>
        <taxon>Embryophyta</taxon>
        <taxon>Tracheophyta</taxon>
        <taxon>Spermatophyta</taxon>
        <taxon>Magnoliopsida</taxon>
        <taxon>eudicotyledons</taxon>
        <taxon>Gunneridae</taxon>
        <taxon>Pentapetalae</taxon>
        <taxon>asterids</taxon>
        <taxon>campanulids</taxon>
        <taxon>Asterales</taxon>
        <taxon>Asteraceae</taxon>
        <taxon>Asteroideae</taxon>
        <taxon>Heliantheae alliance</taxon>
        <taxon>Millerieae</taxon>
        <taxon>Smallanthus</taxon>
    </lineage>
</organism>
<sequence>MEPFASSGSPLQDLEGFDFGGFGGFDFEEDRELSFKGIDFEGEYTLSVKLYVYAVSIIRCFVTFSYTSKGPGTCGL</sequence>
<comment type="caution">
    <text evidence="1">The sequence shown here is derived from an EMBL/GenBank/DDBJ whole genome shotgun (WGS) entry which is preliminary data.</text>
</comment>
<evidence type="ECO:0000313" key="2">
    <source>
        <dbReference type="Proteomes" id="UP001056120"/>
    </source>
</evidence>
<dbReference type="Proteomes" id="UP001056120">
    <property type="component" value="Linkage Group LG03"/>
</dbReference>
<keyword evidence="2" id="KW-1185">Reference proteome</keyword>
<name>A0ACB9JR85_9ASTR</name>
<reference evidence="1 2" key="2">
    <citation type="journal article" date="2022" name="Mol. Ecol. Resour.">
        <title>The genomes of chicory, endive, great burdock and yacon provide insights into Asteraceae paleo-polyploidization history and plant inulin production.</title>
        <authorList>
            <person name="Fan W."/>
            <person name="Wang S."/>
            <person name="Wang H."/>
            <person name="Wang A."/>
            <person name="Jiang F."/>
            <person name="Liu H."/>
            <person name="Zhao H."/>
            <person name="Xu D."/>
            <person name="Zhang Y."/>
        </authorList>
    </citation>
    <scope>NUCLEOTIDE SEQUENCE [LARGE SCALE GENOMIC DNA]</scope>
    <source>
        <strain evidence="2">cv. Yunnan</strain>
        <tissue evidence="1">Leaves</tissue>
    </source>
</reference>
<gene>
    <name evidence="1" type="ORF">L1987_10131</name>
</gene>